<dbReference type="KEGG" id="psoj:PHYSODRAFT_343032"/>
<evidence type="ECO:0000313" key="3">
    <source>
        <dbReference type="Proteomes" id="UP000002640"/>
    </source>
</evidence>
<feature type="region of interest" description="Disordered" evidence="1">
    <location>
        <begin position="27"/>
        <end position="128"/>
    </location>
</feature>
<sequence>MASDFEDDVLGDVDAICGWEAADFDDDLLGRGRRRTAQAPAKGTAKRKPQKLPGSSSSGAALLPLDKAQLQQQQLDTSPDKIRQVVDRVPDKKDRPSVVRKPKQKQSRETKEPQHEAPAKPSPRTASILEENAAIAALGRQRRMKVVAAALVANVPRKQGIASVVSAYFDGGSDDEETESNSLVPSSAPQKQPEKLTRVVEPSTAPARSIDPPKKIHPPLPLPLLSINPNAGGNETRLSGKDEPASKAPRHWRRHRKQKKNSLLPSRDESEHWESNFPPNLRRFHSPRNYPAGGSDSTTSLVSSSFTSNVRAPLAASGDVAQRTKELLPLIHHTTEGFHNVTVVDSAVDGDEVDTKNLRDVERDVEEEDENWTHCYDDPEAITKSMAGLIQALSTFAADGKKKRPSQVGKSRKRRAKLQRQQQQQHTSAYPPVLRLPQPGEMNVTSGIPSTSTGKQQENSTRKHRKLPNSVAAPT</sequence>
<evidence type="ECO:0000256" key="1">
    <source>
        <dbReference type="SAM" id="MobiDB-lite"/>
    </source>
</evidence>
<evidence type="ECO:0000313" key="2">
    <source>
        <dbReference type="EMBL" id="EGZ04739.1"/>
    </source>
</evidence>
<name>G5AID7_PHYSP</name>
<dbReference type="GeneID" id="20648438"/>
<feature type="compositionally biased region" description="Basic residues" evidence="1">
    <location>
        <begin position="401"/>
        <end position="418"/>
    </location>
</feature>
<dbReference type="EMBL" id="JH159175">
    <property type="protein sequence ID" value="EGZ04739.1"/>
    <property type="molecule type" value="Genomic_DNA"/>
</dbReference>
<feature type="compositionally biased region" description="Polar residues" evidence="1">
    <location>
        <begin position="443"/>
        <end position="459"/>
    </location>
</feature>
<proteinExistence type="predicted"/>
<dbReference type="RefSeq" id="XP_009539838.1">
    <property type="nucleotide sequence ID" value="XM_009541543.1"/>
</dbReference>
<reference evidence="2 3" key="1">
    <citation type="journal article" date="2006" name="Science">
        <title>Phytophthora genome sequences uncover evolutionary origins and mechanisms of pathogenesis.</title>
        <authorList>
            <person name="Tyler B.M."/>
            <person name="Tripathy S."/>
            <person name="Zhang X."/>
            <person name="Dehal P."/>
            <person name="Jiang R.H."/>
            <person name="Aerts A."/>
            <person name="Arredondo F.D."/>
            <person name="Baxter L."/>
            <person name="Bensasson D."/>
            <person name="Beynon J.L."/>
            <person name="Chapman J."/>
            <person name="Damasceno C.M."/>
            <person name="Dorrance A.E."/>
            <person name="Dou D."/>
            <person name="Dickerman A.W."/>
            <person name="Dubchak I.L."/>
            <person name="Garbelotto M."/>
            <person name="Gijzen M."/>
            <person name="Gordon S.G."/>
            <person name="Govers F."/>
            <person name="Grunwald N.J."/>
            <person name="Huang W."/>
            <person name="Ivors K.L."/>
            <person name="Jones R.W."/>
            <person name="Kamoun S."/>
            <person name="Krampis K."/>
            <person name="Lamour K.H."/>
            <person name="Lee M.K."/>
            <person name="McDonald W.H."/>
            <person name="Medina M."/>
            <person name="Meijer H.J."/>
            <person name="Nordberg E.K."/>
            <person name="Maclean D.J."/>
            <person name="Ospina-Giraldo M.D."/>
            <person name="Morris P.F."/>
            <person name="Phuntumart V."/>
            <person name="Putnam N.H."/>
            <person name="Rash S."/>
            <person name="Rose J.K."/>
            <person name="Sakihama Y."/>
            <person name="Salamov A.A."/>
            <person name="Savidor A."/>
            <person name="Scheuring C.F."/>
            <person name="Smith B.M."/>
            <person name="Sobral B.W."/>
            <person name="Terry A."/>
            <person name="Torto-Alalibo T.A."/>
            <person name="Win J."/>
            <person name="Xu Z."/>
            <person name="Zhang H."/>
            <person name="Grigoriev I.V."/>
            <person name="Rokhsar D.S."/>
            <person name="Boore J.L."/>
        </authorList>
    </citation>
    <scope>NUCLEOTIDE SEQUENCE [LARGE SCALE GENOMIC DNA]</scope>
    <source>
        <strain evidence="2 3">P6497</strain>
    </source>
</reference>
<organism evidence="2 3">
    <name type="scientific">Phytophthora sojae (strain P6497)</name>
    <name type="common">Soybean stem and root rot agent</name>
    <name type="synonym">Phytophthora megasperma f. sp. glycines</name>
    <dbReference type="NCBI Taxonomy" id="1094619"/>
    <lineage>
        <taxon>Eukaryota</taxon>
        <taxon>Sar</taxon>
        <taxon>Stramenopiles</taxon>
        <taxon>Oomycota</taxon>
        <taxon>Peronosporomycetes</taxon>
        <taxon>Peronosporales</taxon>
        <taxon>Peronosporaceae</taxon>
        <taxon>Phytophthora</taxon>
    </lineage>
</organism>
<accession>G5AID7</accession>
<gene>
    <name evidence="2" type="ORF">PHYSODRAFT_343032</name>
</gene>
<protein>
    <submittedName>
        <fullName evidence="2">Uncharacterized protein</fullName>
    </submittedName>
</protein>
<feature type="compositionally biased region" description="Low complexity" evidence="1">
    <location>
        <begin position="52"/>
        <end position="75"/>
    </location>
</feature>
<dbReference type="OMA" id="HRQECMP"/>
<keyword evidence="3" id="KW-1185">Reference proteome</keyword>
<feature type="compositionally biased region" description="Basic residues" evidence="1">
    <location>
        <begin position="248"/>
        <end position="260"/>
    </location>
</feature>
<dbReference type="Proteomes" id="UP000002640">
    <property type="component" value="Unassembled WGS sequence"/>
</dbReference>
<feature type="compositionally biased region" description="Polar residues" evidence="1">
    <location>
        <begin position="227"/>
        <end position="237"/>
    </location>
</feature>
<feature type="region of interest" description="Disordered" evidence="1">
    <location>
        <begin position="398"/>
        <end position="475"/>
    </location>
</feature>
<feature type="region of interest" description="Disordered" evidence="1">
    <location>
        <begin position="169"/>
        <end position="302"/>
    </location>
</feature>
<dbReference type="InParanoid" id="G5AID7"/>
<feature type="compositionally biased region" description="Basic and acidic residues" evidence="1">
    <location>
        <begin position="106"/>
        <end position="118"/>
    </location>
</feature>
<feature type="compositionally biased region" description="Polar residues" evidence="1">
    <location>
        <begin position="180"/>
        <end position="190"/>
    </location>
</feature>
<dbReference type="AlphaFoldDB" id="G5AID7"/>
<feature type="compositionally biased region" description="Basic and acidic residues" evidence="1">
    <location>
        <begin position="78"/>
        <end position="97"/>
    </location>
</feature>